<feature type="compositionally biased region" description="Polar residues" evidence="1">
    <location>
        <begin position="1"/>
        <end position="11"/>
    </location>
</feature>
<organism evidence="2 3">
    <name type="scientific">Oleoguttula mirabilis</name>
    <dbReference type="NCBI Taxonomy" id="1507867"/>
    <lineage>
        <taxon>Eukaryota</taxon>
        <taxon>Fungi</taxon>
        <taxon>Dikarya</taxon>
        <taxon>Ascomycota</taxon>
        <taxon>Pezizomycotina</taxon>
        <taxon>Dothideomycetes</taxon>
        <taxon>Dothideomycetidae</taxon>
        <taxon>Mycosphaerellales</taxon>
        <taxon>Teratosphaeriaceae</taxon>
        <taxon>Oleoguttula</taxon>
    </lineage>
</organism>
<dbReference type="EMBL" id="JAVFHQ010000045">
    <property type="protein sequence ID" value="KAK4542061.1"/>
    <property type="molecule type" value="Genomic_DNA"/>
</dbReference>
<reference evidence="2 3" key="1">
    <citation type="submission" date="2021-11" db="EMBL/GenBank/DDBJ databases">
        <title>Black yeast isolated from Biological Soil Crust.</title>
        <authorList>
            <person name="Kurbessoian T."/>
        </authorList>
    </citation>
    <scope>NUCLEOTIDE SEQUENCE [LARGE SCALE GENOMIC DNA]</scope>
    <source>
        <strain evidence="2 3">CCFEE 5522</strain>
    </source>
</reference>
<comment type="caution">
    <text evidence="2">The sequence shown here is derived from an EMBL/GenBank/DDBJ whole genome shotgun (WGS) entry which is preliminary data.</text>
</comment>
<feature type="region of interest" description="Disordered" evidence="1">
    <location>
        <begin position="1"/>
        <end position="76"/>
    </location>
</feature>
<dbReference type="Proteomes" id="UP001324427">
    <property type="component" value="Unassembled WGS sequence"/>
</dbReference>
<name>A0AAV9JAN0_9PEZI</name>
<feature type="compositionally biased region" description="Basic and acidic residues" evidence="1">
    <location>
        <begin position="130"/>
        <end position="150"/>
    </location>
</feature>
<keyword evidence="3" id="KW-1185">Reference proteome</keyword>
<accession>A0AAV9JAN0</accession>
<feature type="compositionally biased region" description="Basic and acidic residues" evidence="1">
    <location>
        <begin position="49"/>
        <end position="70"/>
    </location>
</feature>
<evidence type="ECO:0000313" key="3">
    <source>
        <dbReference type="Proteomes" id="UP001324427"/>
    </source>
</evidence>
<protein>
    <submittedName>
        <fullName evidence="2">Uncharacterized protein</fullName>
    </submittedName>
</protein>
<sequence length="254" mass="27928">MPTTRSATKQPTLEEVKGTETKDKKANESRKRKAPAQTASSNSKKPKTDKKSAQSKQEAKAEPEPEDAKTGEQQTEGVITINRAPVLELWASCVAHFFYPEMSWDTCLSVGGAIATITAVAKGRSIGTMDKPEPGAAEERRQKRKDKAEKDELDEVEVMHFKLTVKDGQALVGNKPKKGNEAALRKKYGDEQYAQAKAAFEEALGDWKDKNDELNGQAFKMYEDFRPSIPSGQKGWGKKGQLNLQNVKDAVSAG</sequence>
<proteinExistence type="predicted"/>
<evidence type="ECO:0000313" key="2">
    <source>
        <dbReference type="EMBL" id="KAK4542061.1"/>
    </source>
</evidence>
<feature type="compositionally biased region" description="Basic and acidic residues" evidence="1">
    <location>
        <begin position="12"/>
        <end position="29"/>
    </location>
</feature>
<gene>
    <name evidence="2" type="ORF">LTR36_007092</name>
</gene>
<evidence type="ECO:0000256" key="1">
    <source>
        <dbReference type="SAM" id="MobiDB-lite"/>
    </source>
</evidence>
<dbReference type="AlphaFoldDB" id="A0AAV9JAN0"/>
<feature type="region of interest" description="Disordered" evidence="1">
    <location>
        <begin position="125"/>
        <end position="151"/>
    </location>
</feature>